<protein>
    <submittedName>
        <fullName evidence="1">Uncharacterized protein</fullName>
    </submittedName>
</protein>
<keyword evidence="2" id="KW-1185">Reference proteome</keyword>
<dbReference type="RefSeq" id="WP_083343819.1">
    <property type="nucleotide sequence ID" value="NZ_LT629690.1"/>
</dbReference>
<organism evidence="1 2">
    <name type="scientific">Terriglobus roseus</name>
    <dbReference type="NCBI Taxonomy" id="392734"/>
    <lineage>
        <taxon>Bacteria</taxon>
        <taxon>Pseudomonadati</taxon>
        <taxon>Acidobacteriota</taxon>
        <taxon>Terriglobia</taxon>
        <taxon>Terriglobales</taxon>
        <taxon>Acidobacteriaceae</taxon>
        <taxon>Terriglobus</taxon>
    </lineage>
</organism>
<sequence>MPVISDMPEDYLTIIGAIILKFNTLDNSLMTAIIGLTGQDASQLNAHIPYARLNFNVRKGLLDLLINAMGEPVAGSPHDWYKKEFHASLMDVAARRNAIAHSVWTVEDGIVVRRRLRPRKVLEMERVPVTKQELLDLLTEISRCREAIRELAYYVEGLRSSQQVNES</sequence>
<dbReference type="EMBL" id="LT629690">
    <property type="protein sequence ID" value="SDE83736.1"/>
    <property type="molecule type" value="Genomic_DNA"/>
</dbReference>
<evidence type="ECO:0000313" key="1">
    <source>
        <dbReference type="EMBL" id="SDE83736.1"/>
    </source>
</evidence>
<proteinExistence type="predicted"/>
<gene>
    <name evidence="1" type="ORF">SAMN05444167_0575</name>
</gene>
<name>A0A1G7G6H2_9BACT</name>
<reference evidence="1 2" key="1">
    <citation type="submission" date="2016-10" db="EMBL/GenBank/DDBJ databases">
        <authorList>
            <person name="de Groot N.N."/>
        </authorList>
    </citation>
    <scope>NUCLEOTIDE SEQUENCE [LARGE SCALE GENOMIC DNA]</scope>
    <source>
        <strain evidence="1 2">GAS232</strain>
    </source>
</reference>
<accession>A0A1G7G6H2</accession>
<evidence type="ECO:0000313" key="2">
    <source>
        <dbReference type="Proteomes" id="UP000182427"/>
    </source>
</evidence>
<dbReference type="Proteomes" id="UP000182427">
    <property type="component" value="Chromosome I"/>
</dbReference>
<dbReference type="AlphaFoldDB" id="A0A1G7G6H2"/>